<sequence>MKLLHCICLFLGVVVLSYGQSNTSIFNNYNVKKKRLLIKATGMYIHSINQGVIDMDSAMVLACNANRVPISFSYDEGYNDGRYFPEAKMVDQNNIDEAVKRLNQLEKKDRIKLLLHIASHYLFKTGEKKVDTQKAFMYIKQAKELSISIGISKWKWQSDLLLAKYYSQINNLVESKKLFSKVVNETRRVNDKKALAEALNNQGTYLLLGEPDKVKILSEAMLLYKSINEKELEIEMLMKMLTVHFWNGDTNLAEKQLLESYELQKKNGFKHIHYTSAPLSYIYTSKLNLNKALFYSIKSLESMNLTNDMICADSFYLRLGSTYDSMGHSEEAIELYKKSFDFGTKNLNSGSWFKSFPLIIQSLLKENKYDEALKYIEKTNDYPPKNELDIFFLSQTKASYYEKIGNLLVAEKFYIEMEKHAKDIISLRTATSVANGYSDISLFYAKNGNPVKAKYYANKVSDLSVKMKQKFNFSNLKLSLFKIDSIEGNYLSSIRHYQSYNRINDSLYNQSKNRQIEELKIQYETLMKEDDIKTLEMQSKLQQSKLDRSKLFINLSTGSIILLIIIIILLFNRYLLKQKNNKKLEIKEKQIGQKNLNLQHLLAEKEWLIREIHHRVKNNLQTVISLLNSQSAYVEDDLALSTIKNSQHRIHAMSLIHQKLYISENISTISMPIYVKELAEYLKDSFNLKQRIRFKIKIDELKLDVSQAVPLGLIINEAVTNSIKYAFPDNQSGMISITLTAVDINHYLLTIQDDGVGIDINSNKKVSASFGMSLIKGLSDDLDGDFSIEINNGTLLKLYFEKNVIDKQKISYDKFISG</sequence>
<evidence type="ECO:0000259" key="10">
    <source>
        <dbReference type="SMART" id="SM00387"/>
    </source>
</evidence>
<keyword evidence="6" id="KW-0418">Kinase</keyword>
<keyword evidence="12" id="KW-1185">Reference proteome</keyword>
<organism evidence="11 12">
    <name type="scientific">Flavobacterium aquatile LMG 4008 = ATCC 11947</name>
    <dbReference type="NCBI Taxonomy" id="1453498"/>
    <lineage>
        <taxon>Bacteria</taxon>
        <taxon>Pseudomonadati</taxon>
        <taxon>Bacteroidota</taxon>
        <taxon>Flavobacteriia</taxon>
        <taxon>Flavobacteriales</taxon>
        <taxon>Flavobacteriaceae</taxon>
        <taxon>Flavobacterium</taxon>
    </lineage>
</organism>
<proteinExistence type="predicted"/>
<dbReference type="EMBL" id="JRHH01000001">
    <property type="protein sequence ID" value="KGD69701.1"/>
    <property type="molecule type" value="Genomic_DNA"/>
</dbReference>
<dbReference type="InterPro" id="IPR019734">
    <property type="entry name" value="TPR_rpt"/>
</dbReference>
<gene>
    <name evidence="11" type="ORF">LG45_02785</name>
</gene>
<dbReference type="Pfam" id="PF07568">
    <property type="entry name" value="HisKA_2"/>
    <property type="match status" value="1"/>
</dbReference>
<dbReference type="Proteomes" id="UP000029554">
    <property type="component" value="Unassembled WGS sequence"/>
</dbReference>
<evidence type="ECO:0000256" key="8">
    <source>
        <dbReference type="PROSITE-ProRule" id="PRU00339"/>
    </source>
</evidence>
<evidence type="ECO:0000256" key="7">
    <source>
        <dbReference type="ARBA" id="ARBA00022840"/>
    </source>
</evidence>
<comment type="caution">
    <text evidence="11">The sequence shown here is derived from an EMBL/GenBank/DDBJ whole genome shotgun (WGS) entry which is preliminary data.</text>
</comment>
<dbReference type="InterPro" id="IPR011495">
    <property type="entry name" value="Sig_transdc_His_kin_sub2_dim/P"/>
</dbReference>
<keyword evidence="9" id="KW-0472">Membrane</keyword>
<dbReference type="RefSeq" id="WP_035124136.1">
    <property type="nucleotide sequence ID" value="NZ_JRHH01000001.1"/>
</dbReference>
<protein>
    <recommendedName>
        <fullName evidence="2">histidine kinase</fullName>
        <ecNumber evidence="2">2.7.13.3</ecNumber>
    </recommendedName>
</protein>
<dbReference type="STRING" id="1453498.LG45_02785"/>
<feature type="transmembrane region" description="Helical" evidence="9">
    <location>
        <begin position="551"/>
        <end position="576"/>
    </location>
</feature>
<dbReference type="InterPro" id="IPR003594">
    <property type="entry name" value="HATPase_dom"/>
</dbReference>
<keyword evidence="7" id="KW-0067">ATP-binding</keyword>
<evidence type="ECO:0000256" key="9">
    <source>
        <dbReference type="SAM" id="Phobius"/>
    </source>
</evidence>
<dbReference type="InterPro" id="IPR011990">
    <property type="entry name" value="TPR-like_helical_dom_sf"/>
</dbReference>
<keyword evidence="9" id="KW-1133">Transmembrane helix</keyword>
<feature type="repeat" description="TPR" evidence="8">
    <location>
        <begin position="313"/>
        <end position="346"/>
    </location>
</feature>
<dbReference type="Gene3D" id="3.30.450.20">
    <property type="entry name" value="PAS domain"/>
    <property type="match status" value="1"/>
</dbReference>
<dbReference type="PANTHER" id="PTHR41523:SF8">
    <property type="entry name" value="ETHYLENE RESPONSE SENSOR PROTEIN"/>
    <property type="match status" value="1"/>
</dbReference>
<dbReference type="PANTHER" id="PTHR41523">
    <property type="entry name" value="TWO-COMPONENT SYSTEM SENSOR PROTEIN"/>
    <property type="match status" value="1"/>
</dbReference>
<dbReference type="eggNOG" id="COG0457">
    <property type="taxonomic scope" value="Bacteria"/>
</dbReference>
<dbReference type="Gene3D" id="3.30.565.10">
    <property type="entry name" value="Histidine kinase-like ATPase, C-terminal domain"/>
    <property type="match status" value="1"/>
</dbReference>
<dbReference type="AlphaFoldDB" id="A0A095SYC6"/>
<evidence type="ECO:0000256" key="4">
    <source>
        <dbReference type="ARBA" id="ARBA00022679"/>
    </source>
</evidence>
<evidence type="ECO:0000256" key="2">
    <source>
        <dbReference type="ARBA" id="ARBA00012438"/>
    </source>
</evidence>
<comment type="catalytic activity">
    <reaction evidence="1">
        <text>ATP + protein L-histidine = ADP + protein N-phospho-L-histidine.</text>
        <dbReference type="EC" id="2.7.13.3"/>
    </reaction>
</comment>
<dbReference type="PROSITE" id="PS50005">
    <property type="entry name" value="TPR"/>
    <property type="match status" value="1"/>
</dbReference>
<reference evidence="11 12" key="1">
    <citation type="submission" date="2014-09" db="EMBL/GenBank/DDBJ databases">
        <title>Whole Genome Shotgun of Flavobacterium aquatile LMG 4008.</title>
        <authorList>
            <person name="Gale A.N."/>
            <person name="Pipes S.E."/>
            <person name="Newman J.D."/>
        </authorList>
    </citation>
    <scope>NUCLEOTIDE SEQUENCE [LARGE SCALE GENOMIC DNA]</scope>
    <source>
        <strain evidence="11 12">LMG 4008</strain>
    </source>
</reference>
<accession>A0A095SYC6</accession>
<dbReference type="SUPFAM" id="SSF55874">
    <property type="entry name" value="ATPase domain of HSP90 chaperone/DNA topoisomerase II/histidine kinase"/>
    <property type="match status" value="1"/>
</dbReference>
<name>A0A095SYC6_9FLAO</name>
<dbReference type="GO" id="GO:0004673">
    <property type="term" value="F:protein histidine kinase activity"/>
    <property type="evidence" value="ECO:0007669"/>
    <property type="project" value="UniProtKB-EC"/>
</dbReference>
<feature type="domain" description="Histidine kinase/HSP90-like ATPase" evidence="10">
    <location>
        <begin position="706"/>
        <end position="804"/>
    </location>
</feature>
<dbReference type="GO" id="GO:0005524">
    <property type="term" value="F:ATP binding"/>
    <property type="evidence" value="ECO:0007669"/>
    <property type="project" value="UniProtKB-KW"/>
</dbReference>
<dbReference type="OrthoDB" id="9767435at2"/>
<keyword evidence="3" id="KW-0597">Phosphoprotein</keyword>
<dbReference type="SUPFAM" id="SSF48452">
    <property type="entry name" value="TPR-like"/>
    <property type="match status" value="1"/>
</dbReference>
<keyword evidence="8" id="KW-0802">TPR repeat</keyword>
<dbReference type="Gene3D" id="1.25.40.10">
    <property type="entry name" value="Tetratricopeptide repeat domain"/>
    <property type="match status" value="2"/>
</dbReference>
<evidence type="ECO:0000313" key="11">
    <source>
        <dbReference type="EMBL" id="KGD69701.1"/>
    </source>
</evidence>
<evidence type="ECO:0000256" key="3">
    <source>
        <dbReference type="ARBA" id="ARBA00022553"/>
    </source>
</evidence>
<evidence type="ECO:0000313" key="12">
    <source>
        <dbReference type="Proteomes" id="UP000029554"/>
    </source>
</evidence>
<keyword evidence="5" id="KW-0547">Nucleotide-binding</keyword>
<evidence type="ECO:0000256" key="1">
    <source>
        <dbReference type="ARBA" id="ARBA00000085"/>
    </source>
</evidence>
<dbReference type="InterPro" id="IPR036890">
    <property type="entry name" value="HATPase_C_sf"/>
</dbReference>
<dbReference type="Pfam" id="PF02518">
    <property type="entry name" value="HATPase_c"/>
    <property type="match status" value="1"/>
</dbReference>
<evidence type="ECO:0000256" key="6">
    <source>
        <dbReference type="ARBA" id="ARBA00022777"/>
    </source>
</evidence>
<evidence type="ECO:0000256" key="5">
    <source>
        <dbReference type="ARBA" id="ARBA00022741"/>
    </source>
</evidence>
<dbReference type="EC" id="2.7.13.3" evidence="2"/>
<keyword evidence="9" id="KW-0812">Transmembrane</keyword>
<dbReference type="eggNOG" id="COG3920">
    <property type="taxonomic scope" value="Bacteria"/>
</dbReference>
<keyword evidence="4" id="KW-0808">Transferase</keyword>
<dbReference type="SMART" id="SM00387">
    <property type="entry name" value="HATPase_c"/>
    <property type="match status" value="1"/>
</dbReference>